<reference evidence="1" key="1">
    <citation type="journal article" date="2021" name="New Phytol.">
        <title>Evolutionary innovations through gain and loss of genes in the ectomycorrhizal Boletales.</title>
        <authorList>
            <person name="Wu G."/>
            <person name="Miyauchi S."/>
            <person name="Morin E."/>
            <person name="Kuo A."/>
            <person name="Drula E."/>
            <person name="Varga T."/>
            <person name="Kohler A."/>
            <person name="Feng B."/>
            <person name="Cao Y."/>
            <person name="Lipzen A."/>
            <person name="Daum C."/>
            <person name="Hundley H."/>
            <person name="Pangilinan J."/>
            <person name="Johnson J."/>
            <person name="Barry K."/>
            <person name="LaButti K."/>
            <person name="Ng V."/>
            <person name="Ahrendt S."/>
            <person name="Min B."/>
            <person name="Choi I.G."/>
            <person name="Park H."/>
            <person name="Plett J.M."/>
            <person name="Magnuson J."/>
            <person name="Spatafora J.W."/>
            <person name="Nagy L.G."/>
            <person name="Henrissat B."/>
            <person name="Grigoriev I.V."/>
            <person name="Yang Z.L."/>
            <person name="Xu J."/>
            <person name="Martin F.M."/>
        </authorList>
    </citation>
    <scope>NUCLEOTIDE SEQUENCE</scope>
    <source>
        <strain evidence="1">KUC20120723A-06</strain>
    </source>
</reference>
<evidence type="ECO:0000313" key="2">
    <source>
        <dbReference type="Proteomes" id="UP000790709"/>
    </source>
</evidence>
<gene>
    <name evidence="1" type="ORF">BV22DRAFT_1006969</name>
</gene>
<comment type="caution">
    <text evidence="1">The sequence shown here is derived from an EMBL/GenBank/DDBJ whole genome shotgun (WGS) entry which is preliminary data.</text>
</comment>
<accession>A0ACB8BQI0</accession>
<evidence type="ECO:0000313" key="1">
    <source>
        <dbReference type="EMBL" id="KAH7927483.1"/>
    </source>
</evidence>
<organism evidence="1 2">
    <name type="scientific">Leucogyrophana mollusca</name>
    <dbReference type="NCBI Taxonomy" id="85980"/>
    <lineage>
        <taxon>Eukaryota</taxon>
        <taxon>Fungi</taxon>
        <taxon>Dikarya</taxon>
        <taxon>Basidiomycota</taxon>
        <taxon>Agaricomycotina</taxon>
        <taxon>Agaricomycetes</taxon>
        <taxon>Agaricomycetidae</taxon>
        <taxon>Boletales</taxon>
        <taxon>Boletales incertae sedis</taxon>
        <taxon>Leucogyrophana</taxon>
    </lineage>
</organism>
<dbReference type="EMBL" id="MU266366">
    <property type="protein sequence ID" value="KAH7927483.1"/>
    <property type="molecule type" value="Genomic_DNA"/>
</dbReference>
<proteinExistence type="predicted"/>
<keyword evidence="2" id="KW-1185">Reference proteome</keyword>
<name>A0ACB8BQI0_9AGAM</name>
<dbReference type="Proteomes" id="UP000790709">
    <property type="component" value="Unassembled WGS sequence"/>
</dbReference>
<protein>
    <submittedName>
        <fullName evidence="1">Uncharacterized protein</fullName>
    </submittedName>
</protein>
<sequence>MTAFFVVCLVSLHRCLRSSRFDLPKRRRTIYHLLYISVLYILGTLYLTLPSRGVVLEYVDRRNLPGGPLAYAGMIARDPFAHIGSVCCMFANWMSDCLVLCRVVVLYHGTRYRGWAVVFAFMMFFGVVVTGILLLVHSFTANQPYYSQYATQHVFLYYAFTLSLSVVSTVLVISRVYVHRKQLRKDVGPGQGSPWANIALTTIESSGLYLLWQCIFLVLYAIHSPMQYFFLTSLCQVQIISSFLVIFNVSRGKAWTRKPDPAALSALWFPPNPTRSPKSSVSGATSSPSANAAFSGRGMGAIPANLRPPAVLHIH</sequence>